<keyword evidence="5" id="KW-0547">Nucleotide-binding</keyword>
<dbReference type="PRINTS" id="PR01161">
    <property type="entry name" value="TUBULIN"/>
</dbReference>
<dbReference type="InterPro" id="IPR013838">
    <property type="entry name" value="Beta-tubulin_BS"/>
</dbReference>
<dbReference type="STRING" id="9598.ENSPTRP00000083678"/>
<dbReference type="GO" id="GO:0007017">
    <property type="term" value="P:microtubule-based process"/>
    <property type="evidence" value="ECO:0007669"/>
    <property type="project" value="InterPro"/>
</dbReference>
<dbReference type="AlphaFoldDB" id="A0A2J8J038"/>
<dbReference type="PANTHER" id="PTHR36527">
    <property type="entry name" value="OS01G0282866 PROTEIN"/>
    <property type="match status" value="1"/>
</dbReference>
<dbReference type="Gene3D" id="3.40.50.1440">
    <property type="entry name" value="Tubulin/FtsZ, GTPase domain"/>
    <property type="match status" value="1"/>
</dbReference>
<dbReference type="PANTHER" id="PTHR36527:SF8">
    <property type="entry name" value="TUBULIN BETA-4B CHAIN"/>
    <property type="match status" value="1"/>
</dbReference>
<protein>
    <submittedName>
        <fullName evidence="9">TUBB3 isoform 13</fullName>
    </submittedName>
</protein>
<comment type="subcellular location">
    <subcellularLocation>
        <location evidence="1">Cytoplasm</location>
        <location evidence="1">Cytoskeleton</location>
    </subcellularLocation>
</comment>
<keyword evidence="6" id="KW-0342">GTP-binding</keyword>
<dbReference type="PRINTS" id="PR01163">
    <property type="entry name" value="BETATUBULIN"/>
</dbReference>
<organism evidence="9 10">
    <name type="scientific">Pan troglodytes</name>
    <name type="common">Chimpanzee</name>
    <dbReference type="NCBI Taxonomy" id="9598"/>
    <lineage>
        <taxon>Eukaryota</taxon>
        <taxon>Metazoa</taxon>
        <taxon>Chordata</taxon>
        <taxon>Craniata</taxon>
        <taxon>Vertebrata</taxon>
        <taxon>Euteleostomi</taxon>
        <taxon>Mammalia</taxon>
        <taxon>Eutheria</taxon>
        <taxon>Euarchontoglires</taxon>
        <taxon>Primates</taxon>
        <taxon>Haplorrhini</taxon>
        <taxon>Catarrhini</taxon>
        <taxon>Hominidae</taxon>
        <taxon>Pan</taxon>
    </lineage>
</organism>
<feature type="non-terminal residue" evidence="9">
    <location>
        <position position="165"/>
    </location>
</feature>
<dbReference type="InterPro" id="IPR036525">
    <property type="entry name" value="Tubulin/FtsZ_GTPase_sf"/>
</dbReference>
<evidence type="ECO:0000256" key="3">
    <source>
        <dbReference type="ARBA" id="ARBA00022490"/>
    </source>
</evidence>
<dbReference type="FunFam" id="3.40.50.1440:FF:000018">
    <property type="entry name" value="Tubulin beta chain, putative"/>
    <property type="match status" value="1"/>
</dbReference>
<dbReference type="InterPro" id="IPR000217">
    <property type="entry name" value="Tubulin"/>
</dbReference>
<evidence type="ECO:0000313" key="9">
    <source>
        <dbReference type="EMBL" id="PNI16125.1"/>
    </source>
</evidence>
<evidence type="ECO:0000256" key="5">
    <source>
        <dbReference type="ARBA" id="ARBA00022741"/>
    </source>
</evidence>
<reference evidence="9 10" key="1">
    <citation type="submission" date="2017-12" db="EMBL/GenBank/DDBJ databases">
        <title>High-resolution comparative analysis of great ape genomes.</title>
        <authorList>
            <person name="Pollen A."/>
            <person name="Hastie A."/>
            <person name="Hormozdiari F."/>
            <person name="Dougherty M."/>
            <person name="Liu R."/>
            <person name="Chaisson M."/>
            <person name="Hoppe E."/>
            <person name="Hill C."/>
            <person name="Pang A."/>
            <person name="Hillier L."/>
            <person name="Baker C."/>
            <person name="Armstrong J."/>
            <person name="Shendure J."/>
            <person name="Paten B."/>
            <person name="Wilson R."/>
            <person name="Chao H."/>
            <person name="Schneider V."/>
            <person name="Ventura M."/>
            <person name="Kronenberg Z."/>
            <person name="Murali S."/>
            <person name="Gordon D."/>
            <person name="Cantsilieris S."/>
            <person name="Munson K."/>
            <person name="Nelson B."/>
            <person name="Raja A."/>
            <person name="Underwood J."/>
            <person name="Diekhans M."/>
            <person name="Fiddes I."/>
            <person name="Haussler D."/>
            <person name="Eichler E."/>
        </authorList>
    </citation>
    <scope>NUCLEOTIDE SEQUENCE [LARGE SCALE GENOMIC DNA]</scope>
    <source>
        <strain evidence="9">Yerkes chimp pedigree #C0471</strain>
    </source>
</reference>
<dbReference type="SUPFAM" id="SSF52490">
    <property type="entry name" value="Tubulin nucleotide-binding domain-like"/>
    <property type="match status" value="1"/>
</dbReference>
<dbReference type="GO" id="GO:0005874">
    <property type="term" value="C:microtubule"/>
    <property type="evidence" value="ECO:0007669"/>
    <property type="project" value="UniProtKB-KW"/>
</dbReference>
<dbReference type="GO" id="GO:0005200">
    <property type="term" value="F:structural constituent of cytoskeleton"/>
    <property type="evidence" value="ECO:0007669"/>
    <property type="project" value="InterPro"/>
</dbReference>
<keyword evidence="7" id="KW-0206">Cytoskeleton</keyword>
<feature type="domain" description="Tubulin/FtsZ GTPase" evidence="8">
    <location>
        <begin position="3"/>
        <end position="94"/>
    </location>
</feature>
<comment type="similarity">
    <text evidence="2">Belongs to the tubulin family.</text>
</comment>
<evidence type="ECO:0000256" key="4">
    <source>
        <dbReference type="ARBA" id="ARBA00022701"/>
    </source>
</evidence>
<evidence type="ECO:0000256" key="7">
    <source>
        <dbReference type="ARBA" id="ARBA00023212"/>
    </source>
</evidence>
<gene>
    <name evidence="9" type="ORF">CK820_G0051601</name>
</gene>
<dbReference type="GO" id="GO:0045171">
    <property type="term" value="C:intercellular bridge"/>
    <property type="evidence" value="ECO:0007669"/>
    <property type="project" value="UniProtKB-ARBA"/>
</dbReference>
<keyword evidence="3" id="KW-0963">Cytoplasm</keyword>
<evidence type="ECO:0000259" key="8">
    <source>
        <dbReference type="Pfam" id="PF00091"/>
    </source>
</evidence>
<evidence type="ECO:0000256" key="2">
    <source>
        <dbReference type="ARBA" id="ARBA00009636"/>
    </source>
</evidence>
<dbReference type="GO" id="GO:0005525">
    <property type="term" value="F:GTP binding"/>
    <property type="evidence" value="ECO:0007669"/>
    <property type="project" value="UniProtKB-KW"/>
</dbReference>
<evidence type="ECO:0000256" key="1">
    <source>
        <dbReference type="ARBA" id="ARBA00004245"/>
    </source>
</evidence>
<dbReference type="GO" id="GO:0003924">
    <property type="term" value="F:GTPase activity"/>
    <property type="evidence" value="ECO:0007669"/>
    <property type="project" value="InterPro"/>
</dbReference>
<dbReference type="EMBL" id="NBAG03000544">
    <property type="protein sequence ID" value="PNI16125.1"/>
    <property type="molecule type" value="Genomic_DNA"/>
</dbReference>
<comment type="caution">
    <text evidence="9">The sequence shown here is derived from an EMBL/GenBank/DDBJ whole genome shotgun (WGS) entry which is preliminary data.</text>
</comment>
<dbReference type="GO" id="GO:0072686">
    <property type="term" value="C:mitotic spindle"/>
    <property type="evidence" value="ECO:0007669"/>
    <property type="project" value="UniProtKB-ARBA"/>
</dbReference>
<evidence type="ECO:0000256" key="6">
    <source>
        <dbReference type="ARBA" id="ARBA00023134"/>
    </source>
</evidence>
<dbReference type="InterPro" id="IPR003008">
    <property type="entry name" value="Tubulin_FtsZ_GTPase"/>
</dbReference>
<dbReference type="Pfam" id="PF00091">
    <property type="entry name" value="Tubulin"/>
    <property type="match status" value="1"/>
</dbReference>
<dbReference type="InterPro" id="IPR002453">
    <property type="entry name" value="Beta_tubulin"/>
</dbReference>
<evidence type="ECO:0000313" key="10">
    <source>
        <dbReference type="Proteomes" id="UP000236370"/>
    </source>
</evidence>
<sequence>MREIVHIQAGQCGNQIGAKFWEVISDEHGIDPSGNYVGDSDLQLERISVYYNEASSHKYVPRAILVDLEPGTMDSVRSGAFGHLFRPDNFIFGKFPLLQALMADPITGKPRSVDGDGCEKQGMVSSSHDPEWWELISPFYSWALEAQRKGSVGRTETTHAFQVER</sequence>
<keyword evidence="4" id="KW-0493">Microtubule</keyword>
<proteinExistence type="inferred from homology"/>
<name>A0A2J8J038_PANTR</name>
<dbReference type="PROSITE" id="PS00228">
    <property type="entry name" value="TUBULIN_B_AUTOREG"/>
    <property type="match status" value="1"/>
</dbReference>
<accession>A0A2J8J038</accession>
<dbReference type="Proteomes" id="UP000236370">
    <property type="component" value="Unassembled WGS sequence"/>
</dbReference>